<keyword evidence="1" id="KW-0732">Signal</keyword>
<evidence type="ECO:0000256" key="1">
    <source>
        <dbReference type="SAM" id="SignalP"/>
    </source>
</evidence>
<gene>
    <name evidence="2" type="ORF">BHM03_00001254</name>
</gene>
<accession>A0A445M922</accession>
<feature type="chain" id="PRO_5019379370" evidence="1">
    <location>
        <begin position="20"/>
        <end position="229"/>
    </location>
</feature>
<dbReference type="EMBL" id="KV875457">
    <property type="protein sequence ID" value="RZR70743.1"/>
    <property type="molecule type" value="Genomic_DNA"/>
</dbReference>
<feature type="signal peptide" evidence="1">
    <location>
        <begin position="1"/>
        <end position="19"/>
    </location>
</feature>
<reference evidence="2" key="1">
    <citation type="journal article" date="2018" name="Data Brief">
        <title>Genome sequence data from 17 accessions of Ensete ventricosum, a staple food crop for millions in Ethiopia.</title>
        <authorList>
            <person name="Yemataw Z."/>
            <person name="Muzemil S."/>
            <person name="Ambachew D."/>
            <person name="Tripathi L."/>
            <person name="Tesfaye K."/>
            <person name="Chala A."/>
            <person name="Farbos A."/>
            <person name="O'Neill P."/>
            <person name="Moore K."/>
            <person name="Grant M."/>
            <person name="Studholme D.J."/>
        </authorList>
    </citation>
    <scope>NUCLEOTIDE SEQUENCE [LARGE SCALE GENOMIC DNA]</scope>
    <source>
        <tissue evidence="2">Leaf</tissue>
    </source>
</reference>
<evidence type="ECO:0000313" key="2">
    <source>
        <dbReference type="EMBL" id="RZR70743.1"/>
    </source>
</evidence>
<proteinExistence type="predicted"/>
<dbReference type="AlphaFoldDB" id="A0A445M922"/>
<dbReference type="Proteomes" id="UP000290560">
    <property type="component" value="Unassembled WGS sequence"/>
</dbReference>
<organism evidence="2">
    <name type="scientific">Ensete ventricosum</name>
    <name type="common">Abyssinian banana</name>
    <name type="synonym">Musa ensete</name>
    <dbReference type="NCBI Taxonomy" id="4639"/>
    <lineage>
        <taxon>Eukaryota</taxon>
        <taxon>Viridiplantae</taxon>
        <taxon>Streptophyta</taxon>
        <taxon>Embryophyta</taxon>
        <taxon>Tracheophyta</taxon>
        <taxon>Spermatophyta</taxon>
        <taxon>Magnoliopsida</taxon>
        <taxon>Liliopsida</taxon>
        <taxon>Zingiberales</taxon>
        <taxon>Musaceae</taxon>
        <taxon>Ensete</taxon>
    </lineage>
</organism>
<sequence>MVTTLFFSLSLCSLQAATSRNLCFPTKRSIVAAPIASVVLVRGSKDLGPILHWHPHRNKNSAASPLRCRYPSVSMSSASAASFYQEGIDEEEDILPPTIHLMEEELQVARILYRLLETILNFDLCLCRITSPSLPDYLRWGTRRRHSISDDPPPPLPPSPASSSSSSIVAALLSLPAMIQLHRLSLLPSHSSIFAERTSKGHRPLLPVACSSLSSLQRLLSRKPLSMTT</sequence>
<protein>
    <submittedName>
        <fullName evidence="2">Uncharacterized protein</fullName>
    </submittedName>
</protein>
<name>A0A445M922_ENSVE</name>